<dbReference type="PANTHER" id="PTHR43592:SF15">
    <property type="entry name" value="CAAX AMINO TERMINAL PROTEASE FAMILY PROTEIN"/>
    <property type="match status" value="1"/>
</dbReference>
<feature type="transmembrane region" description="Helical" evidence="1">
    <location>
        <begin position="86"/>
        <end position="116"/>
    </location>
</feature>
<name>A0ABS2JSK0_9GAMM</name>
<dbReference type="PANTHER" id="PTHR43592">
    <property type="entry name" value="CAAX AMINO TERMINAL PROTEASE"/>
    <property type="match status" value="1"/>
</dbReference>
<feature type="domain" description="CAAX prenyl protease 2/Lysostaphin resistance protein A-like" evidence="2">
    <location>
        <begin position="138"/>
        <end position="229"/>
    </location>
</feature>
<feature type="transmembrane region" description="Helical" evidence="1">
    <location>
        <begin position="44"/>
        <end position="66"/>
    </location>
</feature>
<dbReference type="RefSeq" id="WP_204636268.1">
    <property type="nucleotide sequence ID" value="NZ_JADIKC010000005.1"/>
</dbReference>
<gene>
    <name evidence="3" type="ORF">ISP20_11620</name>
</gene>
<feature type="transmembrane region" description="Helical" evidence="1">
    <location>
        <begin position="167"/>
        <end position="190"/>
    </location>
</feature>
<keyword evidence="1" id="KW-0472">Membrane</keyword>
<proteinExistence type="predicted"/>
<dbReference type="Pfam" id="PF02517">
    <property type="entry name" value="Rce1-like"/>
    <property type="match status" value="1"/>
</dbReference>
<reference evidence="3 4" key="1">
    <citation type="submission" date="2020-10" db="EMBL/GenBank/DDBJ databases">
        <title>Phylogeny of dyella-like bacteria.</title>
        <authorList>
            <person name="Fu J."/>
        </authorList>
    </citation>
    <scope>NUCLEOTIDE SEQUENCE [LARGE SCALE GENOMIC DNA]</scope>
    <source>
        <strain evidence="3 4">THG-B117</strain>
    </source>
</reference>
<dbReference type="EMBL" id="JADIKC010000005">
    <property type="protein sequence ID" value="MBM7121805.1"/>
    <property type="molecule type" value="Genomic_DNA"/>
</dbReference>
<dbReference type="GO" id="GO:0008237">
    <property type="term" value="F:metallopeptidase activity"/>
    <property type="evidence" value="ECO:0007669"/>
    <property type="project" value="UniProtKB-KW"/>
</dbReference>
<sequence>MMLSTTGIPLALCAAWLACVAPWLDLQDARRLRQRSTTGGRLHFYRKAACWLWLTALVVAAITPWGRPWTIHPTSSSNPWFVALPSLRIGLVVGLAAYFALALWPGVHTLLVPAARPRYLRAFSRLQFVLPVSSRERCWWAFVSVTAGICEEWLYRGFLMAYLAGSWGGPNLGVAGALVASSLVFGLCHIYQGRQGVIATTIAGLVFGLLALVTGNLALPMLLHVLVDVQVLAIYWPSRDAPERAQALIEGRAGE</sequence>
<keyword evidence="4" id="KW-1185">Reference proteome</keyword>
<keyword evidence="3" id="KW-0482">Metalloprotease</keyword>
<organism evidence="3 4">
    <name type="scientific">Dyella kyungheensis</name>
    <dbReference type="NCBI Taxonomy" id="1242174"/>
    <lineage>
        <taxon>Bacteria</taxon>
        <taxon>Pseudomonadati</taxon>
        <taxon>Pseudomonadota</taxon>
        <taxon>Gammaproteobacteria</taxon>
        <taxon>Lysobacterales</taxon>
        <taxon>Rhodanobacteraceae</taxon>
        <taxon>Dyella</taxon>
    </lineage>
</organism>
<feature type="transmembrane region" description="Helical" evidence="1">
    <location>
        <begin position="6"/>
        <end position="24"/>
    </location>
</feature>
<keyword evidence="3" id="KW-0378">Hydrolase</keyword>
<protein>
    <submittedName>
        <fullName evidence="3">CPBP family intramembrane metalloprotease</fullName>
    </submittedName>
</protein>
<evidence type="ECO:0000256" key="1">
    <source>
        <dbReference type="SAM" id="Phobius"/>
    </source>
</evidence>
<dbReference type="Proteomes" id="UP001430065">
    <property type="component" value="Unassembled WGS sequence"/>
</dbReference>
<keyword evidence="1" id="KW-1133">Transmembrane helix</keyword>
<comment type="caution">
    <text evidence="3">The sequence shown here is derived from an EMBL/GenBank/DDBJ whole genome shotgun (WGS) entry which is preliminary data.</text>
</comment>
<dbReference type="InterPro" id="IPR003675">
    <property type="entry name" value="Rce1/LyrA-like_dom"/>
</dbReference>
<evidence type="ECO:0000259" key="2">
    <source>
        <dbReference type="Pfam" id="PF02517"/>
    </source>
</evidence>
<evidence type="ECO:0000313" key="3">
    <source>
        <dbReference type="EMBL" id="MBM7121805.1"/>
    </source>
</evidence>
<evidence type="ECO:0000313" key="4">
    <source>
        <dbReference type="Proteomes" id="UP001430065"/>
    </source>
</evidence>
<keyword evidence="3" id="KW-0645">Protease</keyword>
<feature type="transmembrane region" description="Helical" evidence="1">
    <location>
        <begin position="197"/>
        <end position="219"/>
    </location>
</feature>
<accession>A0ABS2JSK0</accession>
<keyword evidence="1" id="KW-0812">Transmembrane</keyword>